<keyword evidence="1" id="KW-0812">Transmembrane</keyword>
<dbReference type="PANTHER" id="PTHR34387">
    <property type="entry name" value="SLR1258 PROTEIN"/>
    <property type="match status" value="1"/>
</dbReference>
<dbReference type="GO" id="GO:0006974">
    <property type="term" value="P:DNA damage response"/>
    <property type="evidence" value="ECO:0007669"/>
    <property type="project" value="TreeGrafter"/>
</dbReference>
<evidence type="ECO:0008006" key="4">
    <source>
        <dbReference type="Google" id="ProtNLM"/>
    </source>
</evidence>
<evidence type="ECO:0000256" key="1">
    <source>
        <dbReference type="SAM" id="Phobius"/>
    </source>
</evidence>
<dbReference type="Pfam" id="PF04402">
    <property type="entry name" value="SIMPL"/>
    <property type="match status" value="1"/>
</dbReference>
<feature type="transmembrane region" description="Helical" evidence="1">
    <location>
        <begin position="7"/>
        <end position="28"/>
    </location>
</feature>
<sequence>MENISKLIQGIGTLLIGIALIWGIGVGASSLSNGLQGNTISVTGKATRAFTPNQSVVSGTWEERAKTSDEARSKVKDNANKGLDAIKAKGVDSKKITTENVSVNPNYDWSSGKQSIIDYRASTTISVTLDDTAKANEIISTMTGNGASSTSGPSLGFTTATRDQLEKDLKLEAVTDAKGQATALAGKAGSKIGKVVSITSGGASYPTPERFYATALSADSASTKSVSSDINVGDKEVSVTISVTYRLK</sequence>
<name>A0A2M6R910_9BACT</name>
<dbReference type="AlphaFoldDB" id="A0A2M6R910"/>
<evidence type="ECO:0000313" key="2">
    <source>
        <dbReference type="EMBL" id="PIS07013.1"/>
    </source>
</evidence>
<comment type="caution">
    <text evidence="2">The sequence shown here is derived from an EMBL/GenBank/DDBJ whole genome shotgun (WGS) entry which is preliminary data.</text>
</comment>
<evidence type="ECO:0000313" key="3">
    <source>
        <dbReference type="Proteomes" id="UP000231162"/>
    </source>
</evidence>
<reference evidence="3" key="1">
    <citation type="submission" date="2017-09" db="EMBL/GenBank/DDBJ databases">
        <title>Depth-based differentiation of microbial function through sediment-hosted aquifers and enrichment of novel symbionts in the deep terrestrial subsurface.</title>
        <authorList>
            <person name="Probst A.J."/>
            <person name="Ladd B."/>
            <person name="Jarett J.K."/>
            <person name="Geller-Mcgrath D.E."/>
            <person name="Sieber C.M.K."/>
            <person name="Emerson J.B."/>
            <person name="Anantharaman K."/>
            <person name="Thomas B.C."/>
            <person name="Malmstrom R."/>
            <person name="Stieglmeier M."/>
            <person name="Klingl A."/>
            <person name="Woyke T."/>
            <person name="Ryan C.M."/>
            <person name="Banfield J.F."/>
        </authorList>
    </citation>
    <scope>NUCLEOTIDE SEQUENCE [LARGE SCALE GENOMIC DNA]</scope>
</reference>
<dbReference type="Gene3D" id="3.30.70.2970">
    <property type="entry name" value="Protein of unknown function (DUF541), domain 2"/>
    <property type="match status" value="1"/>
</dbReference>
<keyword evidence="1" id="KW-0472">Membrane</keyword>
<keyword evidence="1" id="KW-1133">Transmembrane helix</keyword>
<organism evidence="2 3">
    <name type="scientific">Candidatus Berkelbacteria bacterium CG10_big_fil_rev_8_21_14_0_10_43_14</name>
    <dbReference type="NCBI Taxonomy" id="1974515"/>
    <lineage>
        <taxon>Bacteria</taxon>
        <taxon>Candidatus Berkelbacteria</taxon>
    </lineage>
</organism>
<accession>A0A2M6R910</accession>
<dbReference type="InterPro" id="IPR052022">
    <property type="entry name" value="26kDa_periplasmic_antigen"/>
</dbReference>
<dbReference type="PANTHER" id="PTHR34387:SF2">
    <property type="entry name" value="SLR1258 PROTEIN"/>
    <property type="match status" value="1"/>
</dbReference>
<gene>
    <name evidence="2" type="ORF">COT79_01635</name>
</gene>
<proteinExistence type="predicted"/>
<dbReference type="Gene3D" id="3.30.110.170">
    <property type="entry name" value="Protein of unknown function (DUF541), domain 1"/>
    <property type="match status" value="1"/>
</dbReference>
<dbReference type="Proteomes" id="UP000231162">
    <property type="component" value="Unassembled WGS sequence"/>
</dbReference>
<protein>
    <recommendedName>
        <fullName evidence="4">SIMPL domain-containing protein</fullName>
    </recommendedName>
</protein>
<dbReference type="InterPro" id="IPR007497">
    <property type="entry name" value="SIMPL/DUF541"/>
</dbReference>
<dbReference type="EMBL" id="PEZX01000023">
    <property type="protein sequence ID" value="PIS07013.1"/>
    <property type="molecule type" value="Genomic_DNA"/>
</dbReference>